<keyword evidence="2" id="KW-0812">Transmembrane</keyword>
<keyword evidence="2" id="KW-0472">Membrane</keyword>
<keyword evidence="4" id="KW-1185">Reference proteome</keyword>
<feature type="region of interest" description="Disordered" evidence="1">
    <location>
        <begin position="1"/>
        <end position="26"/>
    </location>
</feature>
<dbReference type="EMBL" id="FULE01000047">
    <property type="protein sequence ID" value="SJN59206.1"/>
    <property type="molecule type" value="Genomic_DNA"/>
</dbReference>
<feature type="transmembrane region" description="Helical" evidence="2">
    <location>
        <begin position="77"/>
        <end position="104"/>
    </location>
</feature>
<dbReference type="RefSeq" id="WP_077337174.1">
    <property type="nucleotide sequence ID" value="NZ_FULE01000047.1"/>
</dbReference>
<dbReference type="AlphaFoldDB" id="A0A1R4LRJ5"/>
<evidence type="ECO:0008006" key="5">
    <source>
        <dbReference type="Google" id="ProtNLM"/>
    </source>
</evidence>
<proteinExistence type="predicted"/>
<protein>
    <recommendedName>
        <fullName evidence="5">Phage holin family protein</fullName>
    </recommendedName>
</protein>
<feature type="transmembrane region" description="Helical" evidence="2">
    <location>
        <begin position="110"/>
        <end position="131"/>
    </location>
</feature>
<dbReference type="Proteomes" id="UP000188276">
    <property type="component" value="Unassembled WGS sequence"/>
</dbReference>
<evidence type="ECO:0000313" key="3">
    <source>
        <dbReference type="EMBL" id="SJN59206.1"/>
    </source>
</evidence>
<reference evidence="4" key="1">
    <citation type="submission" date="2017-02" db="EMBL/GenBank/DDBJ databases">
        <authorList>
            <person name="Rodrigo-Torres L."/>
            <person name="Arahal R.D."/>
            <person name="Lucena T."/>
        </authorList>
    </citation>
    <scope>NUCLEOTIDE SEQUENCE [LARGE SCALE GENOMIC DNA]</scope>
    <source>
        <strain evidence="4">CECT 7878</strain>
    </source>
</reference>
<evidence type="ECO:0000256" key="1">
    <source>
        <dbReference type="SAM" id="MobiDB-lite"/>
    </source>
</evidence>
<accession>A0A1R4LRJ5</accession>
<sequence>MNNSEHLTTEEQGPATADGRRAPSGADTQDIEQAVNGIQAILSQIERLATSLKTWSNTTLDLFVLEVKTNIAAARQIVLCSIIFILLAVLFIFSLCLTAGIVTYYLTAHLLLSAGVFIVSLGLVLFGLAWWQKRLTTFLGFKNTTDQLQEGWYALSNQAQPGHTDKTD</sequence>
<name>A0A1R4LRJ5_VIBR1</name>
<keyword evidence="2" id="KW-1133">Transmembrane helix</keyword>
<gene>
    <name evidence="3" type="ORF">VR7878_03289</name>
</gene>
<evidence type="ECO:0000313" key="4">
    <source>
        <dbReference type="Proteomes" id="UP000188276"/>
    </source>
</evidence>
<dbReference type="OrthoDB" id="5874371at2"/>
<evidence type="ECO:0000256" key="2">
    <source>
        <dbReference type="SAM" id="Phobius"/>
    </source>
</evidence>
<organism evidence="3 4">
    <name type="scientific">Vibrio ruber (strain DSM 16370 / JCM 11486 / BCRC 17186 / CECT 7878 / LMG 23124 / VR1)</name>
    <dbReference type="NCBI Taxonomy" id="1123498"/>
    <lineage>
        <taxon>Bacteria</taxon>
        <taxon>Pseudomonadati</taxon>
        <taxon>Pseudomonadota</taxon>
        <taxon>Gammaproteobacteria</taxon>
        <taxon>Vibrionales</taxon>
        <taxon>Vibrionaceae</taxon>
        <taxon>Vibrio</taxon>
    </lineage>
</organism>
<dbReference type="STRING" id="1123498.VR7878_03289"/>